<dbReference type="PANTHER" id="PTHR37984:SF5">
    <property type="entry name" value="PROTEIN NYNRIN-LIKE"/>
    <property type="match status" value="1"/>
</dbReference>
<dbReference type="InterPro" id="IPR050951">
    <property type="entry name" value="Retrovirus_Pol_polyprotein"/>
</dbReference>
<sequence length="307" mass="34117">MHRHTGPAPSIVVWGGIGYHSRIPLVRIAGTLNSHRYVSEHSKGKQEQNRRQKLVEPSRVFHEYTGVGGKQQPDLLRQQLAWNTRGHGWTESWPKYAGPWRRVHMDYFNFKNKLFLLAVDSFSSWVEVSEVPSTSAYFCINFMRNCIARYGFPQVVVSDNGPPFFSSDFGEFLSKNGISHVTSPPYHPKSNGQAEVSVRERRILEVHFIVHLLSLDSVGDFVEAPKVASTILPRQDHGIWACEGAGLSPGSNVEVMDALACEGARQISGVKKMEVRDAPACEGARQISGVKSGGRGMLWISGNNSTV</sequence>
<proteinExistence type="predicted"/>
<evidence type="ECO:0000313" key="2">
    <source>
        <dbReference type="EMBL" id="UYV75178.1"/>
    </source>
</evidence>
<protein>
    <submittedName>
        <fullName evidence="2">K02A2.6-like</fullName>
    </submittedName>
</protein>
<dbReference type="Proteomes" id="UP001235939">
    <property type="component" value="Chromosome 12"/>
</dbReference>
<dbReference type="InterPro" id="IPR036397">
    <property type="entry name" value="RNaseH_sf"/>
</dbReference>
<dbReference type="SUPFAM" id="SSF53098">
    <property type="entry name" value="Ribonuclease H-like"/>
    <property type="match status" value="1"/>
</dbReference>
<keyword evidence="3" id="KW-1185">Reference proteome</keyword>
<dbReference type="InterPro" id="IPR001584">
    <property type="entry name" value="Integrase_cat-core"/>
</dbReference>
<dbReference type="PROSITE" id="PS50994">
    <property type="entry name" value="INTEGRASE"/>
    <property type="match status" value="1"/>
</dbReference>
<evidence type="ECO:0000259" key="1">
    <source>
        <dbReference type="PROSITE" id="PS50994"/>
    </source>
</evidence>
<evidence type="ECO:0000313" key="3">
    <source>
        <dbReference type="Proteomes" id="UP001235939"/>
    </source>
</evidence>
<feature type="domain" description="Integrase catalytic" evidence="1">
    <location>
        <begin position="95"/>
        <end position="199"/>
    </location>
</feature>
<dbReference type="InterPro" id="IPR012337">
    <property type="entry name" value="RNaseH-like_sf"/>
</dbReference>
<dbReference type="EMBL" id="CP092874">
    <property type="protein sequence ID" value="UYV75178.1"/>
    <property type="molecule type" value="Genomic_DNA"/>
</dbReference>
<gene>
    <name evidence="2" type="ORF">LAZ67_12002755</name>
</gene>
<dbReference type="PANTHER" id="PTHR37984">
    <property type="entry name" value="PROTEIN CBG26694"/>
    <property type="match status" value="1"/>
</dbReference>
<organism evidence="2 3">
    <name type="scientific">Cordylochernes scorpioides</name>
    <dbReference type="NCBI Taxonomy" id="51811"/>
    <lineage>
        <taxon>Eukaryota</taxon>
        <taxon>Metazoa</taxon>
        <taxon>Ecdysozoa</taxon>
        <taxon>Arthropoda</taxon>
        <taxon>Chelicerata</taxon>
        <taxon>Arachnida</taxon>
        <taxon>Pseudoscorpiones</taxon>
        <taxon>Cheliferoidea</taxon>
        <taxon>Chernetidae</taxon>
        <taxon>Cordylochernes</taxon>
    </lineage>
</organism>
<dbReference type="Pfam" id="PF00665">
    <property type="entry name" value="rve"/>
    <property type="match status" value="1"/>
</dbReference>
<dbReference type="Gene3D" id="3.30.420.10">
    <property type="entry name" value="Ribonuclease H-like superfamily/Ribonuclease H"/>
    <property type="match status" value="1"/>
</dbReference>
<name>A0ABY6L5I9_9ARAC</name>
<accession>A0ABY6L5I9</accession>
<reference evidence="2 3" key="1">
    <citation type="submission" date="2022-01" db="EMBL/GenBank/DDBJ databases">
        <title>A chromosomal length assembly of Cordylochernes scorpioides.</title>
        <authorList>
            <person name="Zeh D."/>
            <person name="Zeh J."/>
        </authorList>
    </citation>
    <scope>NUCLEOTIDE SEQUENCE [LARGE SCALE GENOMIC DNA]</scope>
    <source>
        <strain evidence="2">IN4F17</strain>
        <tissue evidence="2">Whole Body</tissue>
    </source>
</reference>